<accession>A0AAI9U7F4</accession>
<sequence length="92" mass="9744">MFTLSFADRHIMFQASPSQYPIDGQVREDSAHTGASISTTGVPRDFDVILTTVGAVCIEVASAEIAGLGGLGLALRDEESTAESNLSRMFHA</sequence>
<dbReference type="AlphaFoldDB" id="A0AAI9U7F4"/>
<comment type="caution">
    <text evidence="1">The sequence shown here is derived from an EMBL/GenBank/DDBJ whole genome shotgun (WGS) entry which is preliminary data.</text>
</comment>
<evidence type="ECO:0000313" key="2">
    <source>
        <dbReference type="Proteomes" id="UP001239795"/>
    </source>
</evidence>
<reference evidence="1 2" key="1">
    <citation type="submission" date="2016-10" db="EMBL/GenBank/DDBJ databases">
        <title>The genome sequence of Colletotrichum fioriniae PJ7.</title>
        <authorList>
            <person name="Baroncelli R."/>
        </authorList>
    </citation>
    <scope>NUCLEOTIDE SEQUENCE [LARGE SCALE GENOMIC DNA]</scope>
    <source>
        <strain evidence="1">Col 31</strain>
    </source>
</reference>
<organism evidence="1 2">
    <name type="scientific">Colletotrichum melonis</name>
    <dbReference type="NCBI Taxonomy" id="1209925"/>
    <lineage>
        <taxon>Eukaryota</taxon>
        <taxon>Fungi</taxon>
        <taxon>Dikarya</taxon>
        <taxon>Ascomycota</taxon>
        <taxon>Pezizomycotina</taxon>
        <taxon>Sordariomycetes</taxon>
        <taxon>Hypocreomycetidae</taxon>
        <taxon>Glomerellales</taxon>
        <taxon>Glomerellaceae</taxon>
        <taxon>Colletotrichum</taxon>
        <taxon>Colletotrichum acutatum species complex</taxon>
    </lineage>
</organism>
<protein>
    <submittedName>
        <fullName evidence="1">Uncharacterized protein</fullName>
    </submittedName>
</protein>
<proteinExistence type="predicted"/>
<gene>
    <name evidence="1" type="ORF">CMEL01_06302</name>
</gene>
<evidence type="ECO:0000313" key="1">
    <source>
        <dbReference type="EMBL" id="KAK1451728.1"/>
    </source>
</evidence>
<name>A0AAI9U7F4_9PEZI</name>
<dbReference type="EMBL" id="MLGG01000046">
    <property type="protein sequence ID" value="KAK1451728.1"/>
    <property type="molecule type" value="Genomic_DNA"/>
</dbReference>
<dbReference type="Proteomes" id="UP001239795">
    <property type="component" value="Unassembled WGS sequence"/>
</dbReference>
<keyword evidence="2" id="KW-1185">Reference proteome</keyword>